<dbReference type="InterPro" id="IPR000312">
    <property type="entry name" value="Glycosyl_Trfase_fam3"/>
</dbReference>
<comment type="pathway">
    <text evidence="1">Amino-acid biosynthesis; L-tryptophan biosynthesis; L-tryptophan from chorismate: step 2/5.</text>
</comment>
<name>A0A6J6EG38_9ZZZZ</name>
<dbReference type="FunFam" id="3.40.1030.10:FF:000002">
    <property type="entry name" value="Anthranilate phosphoribosyltransferase"/>
    <property type="match status" value="1"/>
</dbReference>
<evidence type="ECO:0000256" key="1">
    <source>
        <dbReference type="ARBA" id="ARBA00004907"/>
    </source>
</evidence>
<dbReference type="Pfam" id="PF02885">
    <property type="entry name" value="Glycos_trans_3N"/>
    <property type="match status" value="1"/>
</dbReference>
<gene>
    <name evidence="10" type="ORF">UFOPK1493_02685</name>
</gene>
<dbReference type="SUPFAM" id="SSF52418">
    <property type="entry name" value="Nucleoside phosphorylase/phosphoribosyltransferase catalytic domain"/>
    <property type="match status" value="1"/>
</dbReference>
<keyword evidence="5" id="KW-0808">Transferase</keyword>
<sequence>MTELDEHGGWPALLTALLDRQDLSAAQARAAMATILRGDATPAQLIGFVVALRAKGETPEELSGLLDAVLEAATIVPLRPDLRDRAVDIVGTGGDRSHSINVSTMSAIVTAGAGVPVCKHGARAASSKCGTADVLEALGVAVDLPPAGVLRCVEEAGIGFCLAPVYHPAFRFAAPSRREIGIPTVFNLLGPMANPGRVRRQLIGVANPLVAERMLASLRIHGSVKAWVVHGNGLDELTTTGESTVLALEDDHVRTFTVDPVELGLAPAIADELVGGEPHENAEAVRRVLAGDHGPHRNIVVLNAGAALVVADRAADLAEGMALAEESIDSGAAARALASMVSVSQAAAADAAAAAATDS</sequence>
<protein>
    <recommendedName>
        <fullName evidence="2">anthranilate phosphoribosyltransferase</fullName>
        <ecNumber evidence="2">2.4.2.18</ecNumber>
    </recommendedName>
</protein>
<dbReference type="InterPro" id="IPR035902">
    <property type="entry name" value="Nuc_phospho_transferase"/>
</dbReference>
<evidence type="ECO:0000256" key="4">
    <source>
        <dbReference type="ARBA" id="ARBA00022676"/>
    </source>
</evidence>
<keyword evidence="7" id="KW-0057">Aromatic amino acid biosynthesis</keyword>
<dbReference type="InterPro" id="IPR017459">
    <property type="entry name" value="Glycosyl_Trfase_fam3_N_dom"/>
</dbReference>
<keyword evidence="4" id="KW-0328">Glycosyltransferase</keyword>
<evidence type="ECO:0000256" key="6">
    <source>
        <dbReference type="ARBA" id="ARBA00022822"/>
    </source>
</evidence>
<proteinExistence type="inferred from homology"/>
<evidence type="ECO:0000256" key="3">
    <source>
        <dbReference type="ARBA" id="ARBA00022605"/>
    </source>
</evidence>
<evidence type="ECO:0000259" key="9">
    <source>
        <dbReference type="Pfam" id="PF02885"/>
    </source>
</evidence>
<keyword evidence="6" id="KW-0822">Tryptophan biosynthesis</keyword>
<evidence type="ECO:0000256" key="5">
    <source>
        <dbReference type="ARBA" id="ARBA00022679"/>
    </source>
</evidence>
<dbReference type="Gene3D" id="1.20.970.10">
    <property type="entry name" value="Transferase, Pyrimidine Nucleoside Phosphorylase, Chain C"/>
    <property type="match status" value="1"/>
</dbReference>
<dbReference type="NCBIfam" id="TIGR01245">
    <property type="entry name" value="trpD"/>
    <property type="match status" value="1"/>
</dbReference>
<dbReference type="InterPro" id="IPR005940">
    <property type="entry name" value="Anthranilate_Pribosyl_Tfrase"/>
</dbReference>
<dbReference type="Gene3D" id="3.40.1030.10">
    <property type="entry name" value="Nucleoside phosphorylase/phosphoribosyltransferase catalytic domain"/>
    <property type="match status" value="1"/>
</dbReference>
<dbReference type="AlphaFoldDB" id="A0A6J6EG38"/>
<dbReference type="HAMAP" id="MF_00211">
    <property type="entry name" value="TrpD"/>
    <property type="match status" value="1"/>
</dbReference>
<evidence type="ECO:0000256" key="2">
    <source>
        <dbReference type="ARBA" id="ARBA00011948"/>
    </source>
</evidence>
<dbReference type="SUPFAM" id="SSF47648">
    <property type="entry name" value="Nucleoside phosphorylase/phosphoribosyltransferase N-terminal domain"/>
    <property type="match status" value="1"/>
</dbReference>
<evidence type="ECO:0000259" key="8">
    <source>
        <dbReference type="Pfam" id="PF00591"/>
    </source>
</evidence>
<dbReference type="PANTHER" id="PTHR43285">
    <property type="entry name" value="ANTHRANILATE PHOSPHORIBOSYLTRANSFERASE"/>
    <property type="match status" value="1"/>
</dbReference>
<dbReference type="InterPro" id="IPR036320">
    <property type="entry name" value="Glycosyl_Trfase_fam3_N_dom_sf"/>
</dbReference>
<evidence type="ECO:0000256" key="7">
    <source>
        <dbReference type="ARBA" id="ARBA00023141"/>
    </source>
</evidence>
<keyword evidence="3" id="KW-0028">Amino-acid biosynthesis</keyword>
<feature type="domain" description="Glycosyl transferase family 3 N-terminal" evidence="9">
    <location>
        <begin position="13"/>
        <end position="73"/>
    </location>
</feature>
<dbReference type="PANTHER" id="PTHR43285:SF2">
    <property type="entry name" value="ANTHRANILATE PHOSPHORIBOSYLTRANSFERASE"/>
    <property type="match status" value="1"/>
</dbReference>
<organism evidence="10">
    <name type="scientific">freshwater metagenome</name>
    <dbReference type="NCBI Taxonomy" id="449393"/>
    <lineage>
        <taxon>unclassified sequences</taxon>
        <taxon>metagenomes</taxon>
        <taxon>ecological metagenomes</taxon>
    </lineage>
</organism>
<feature type="domain" description="Glycosyl transferase family 3" evidence="8">
    <location>
        <begin position="84"/>
        <end position="333"/>
    </location>
</feature>
<dbReference type="EMBL" id="CAEZSR010000119">
    <property type="protein sequence ID" value="CAB4575520.1"/>
    <property type="molecule type" value="Genomic_DNA"/>
</dbReference>
<dbReference type="EC" id="2.4.2.18" evidence="2"/>
<accession>A0A6J6EG38</accession>
<reference evidence="10" key="1">
    <citation type="submission" date="2020-05" db="EMBL/GenBank/DDBJ databases">
        <authorList>
            <person name="Chiriac C."/>
            <person name="Salcher M."/>
            <person name="Ghai R."/>
            <person name="Kavagutti S V."/>
        </authorList>
    </citation>
    <scope>NUCLEOTIDE SEQUENCE</scope>
</reference>
<dbReference type="GO" id="GO:0005829">
    <property type="term" value="C:cytosol"/>
    <property type="evidence" value="ECO:0007669"/>
    <property type="project" value="TreeGrafter"/>
</dbReference>
<dbReference type="Pfam" id="PF00591">
    <property type="entry name" value="Glycos_transf_3"/>
    <property type="match status" value="1"/>
</dbReference>
<dbReference type="GO" id="GO:0000162">
    <property type="term" value="P:L-tryptophan biosynthetic process"/>
    <property type="evidence" value="ECO:0007669"/>
    <property type="project" value="UniProtKB-KW"/>
</dbReference>
<evidence type="ECO:0000313" key="10">
    <source>
        <dbReference type="EMBL" id="CAB4575520.1"/>
    </source>
</evidence>
<dbReference type="GO" id="GO:0004048">
    <property type="term" value="F:anthranilate phosphoribosyltransferase activity"/>
    <property type="evidence" value="ECO:0007669"/>
    <property type="project" value="UniProtKB-EC"/>
</dbReference>